<dbReference type="GO" id="GO:0004499">
    <property type="term" value="F:N,N-dimethylaniline monooxygenase activity"/>
    <property type="evidence" value="ECO:0007669"/>
    <property type="project" value="InterPro"/>
</dbReference>
<evidence type="ECO:0000256" key="1">
    <source>
        <dbReference type="ARBA" id="ARBA00009183"/>
    </source>
</evidence>
<dbReference type="InterPro" id="IPR050346">
    <property type="entry name" value="FMO-like"/>
</dbReference>
<name>R4X7F4_TAPDE</name>
<reference evidence="6 7" key="1">
    <citation type="journal article" date="2013" name="MBio">
        <title>Genome sequencing of the plant pathogen Taphrina deformans, the causal agent of peach leaf curl.</title>
        <authorList>
            <person name="Cisse O.H."/>
            <person name="Almeida J.M.G.C.F."/>
            <person name="Fonseca A."/>
            <person name="Kumar A.A."/>
            <person name="Salojaervi J."/>
            <person name="Overmyer K."/>
            <person name="Hauser P.M."/>
            <person name="Pagni M."/>
        </authorList>
    </citation>
    <scope>NUCLEOTIDE SEQUENCE [LARGE SCALE GENOMIC DNA]</scope>
    <source>
        <strain evidence="7">PYCC 5710 / ATCC 11124 / CBS 356.35 / IMI 108563 / JCM 9778 / NBRC 8474</strain>
    </source>
</reference>
<dbReference type="InterPro" id="IPR000960">
    <property type="entry name" value="Flavin_mOase"/>
</dbReference>
<proteinExistence type="inferred from homology"/>
<dbReference type="PIRSF" id="PIRSF000332">
    <property type="entry name" value="FMO"/>
    <property type="match status" value="1"/>
</dbReference>
<dbReference type="eggNOG" id="KOG1399">
    <property type="taxonomic scope" value="Eukaryota"/>
</dbReference>
<organism evidence="6 7">
    <name type="scientific">Taphrina deformans (strain PYCC 5710 / ATCC 11124 / CBS 356.35 / IMI 108563 / JCM 9778 / NBRC 8474)</name>
    <name type="common">Peach leaf curl fungus</name>
    <name type="synonym">Lalaria deformans</name>
    <dbReference type="NCBI Taxonomy" id="1097556"/>
    <lineage>
        <taxon>Eukaryota</taxon>
        <taxon>Fungi</taxon>
        <taxon>Dikarya</taxon>
        <taxon>Ascomycota</taxon>
        <taxon>Taphrinomycotina</taxon>
        <taxon>Taphrinomycetes</taxon>
        <taxon>Taphrinales</taxon>
        <taxon>Taphrinaceae</taxon>
        <taxon>Taphrina</taxon>
    </lineage>
</organism>
<evidence type="ECO:0000313" key="7">
    <source>
        <dbReference type="Proteomes" id="UP000013776"/>
    </source>
</evidence>
<keyword evidence="6" id="KW-0503">Monooxygenase</keyword>
<dbReference type="InterPro" id="IPR020946">
    <property type="entry name" value="Flavin_mOase-like"/>
</dbReference>
<dbReference type="Pfam" id="PF00743">
    <property type="entry name" value="FMO-like"/>
    <property type="match status" value="2"/>
</dbReference>
<evidence type="ECO:0000256" key="4">
    <source>
        <dbReference type="ARBA" id="ARBA00022857"/>
    </source>
</evidence>
<dbReference type="STRING" id="1097556.R4X7F4"/>
<dbReference type="GO" id="GO:0050661">
    <property type="term" value="F:NADP binding"/>
    <property type="evidence" value="ECO:0007669"/>
    <property type="project" value="InterPro"/>
</dbReference>
<dbReference type="InterPro" id="IPR036188">
    <property type="entry name" value="FAD/NAD-bd_sf"/>
</dbReference>
<dbReference type="SUPFAM" id="SSF51905">
    <property type="entry name" value="FAD/NAD(P)-binding domain"/>
    <property type="match status" value="2"/>
</dbReference>
<gene>
    <name evidence="6" type="ORF">TAPDE_001016</name>
</gene>
<dbReference type="OrthoDB" id="66881at2759"/>
<keyword evidence="2" id="KW-0285">Flavoprotein</keyword>
<comment type="caution">
    <text evidence="6">The sequence shown here is derived from an EMBL/GenBank/DDBJ whole genome shotgun (WGS) entry which is preliminary data.</text>
</comment>
<dbReference type="GO" id="GO:0050660">
    <property type="term" value="F:flavin adenine dinucleotide binding"/>
    <property type="evidence" value="ECO:0007669"/>
    <property type="project" value="InterPro"/>
</dbReference>
<keyword evidence="4" id="KW-0521">NADP</keyword>
<dbReference type="VEuPathDB" id="FungiDB:TAPDE_001016"/>
<dbReference type="PANTHER" id="PTHR23023">
    <property type="entry name" value="DIMETHYLANILINE MONOOXYGENASE"/>
    <property type="match status" value="1"/>
</dbReference>
<dbReference type="EMBL" id="CAHR02000034">
    <property type="protein sequence ID" value="CCG81284.1"/>
    <property type="molecule type" value="Genomic_DNA"/>
</dbReference>
<dbReference type="AlphaFoldDB" id="R4X7F4"/>
<evidence type="ECO:0000256" key="3">
    <source>
        <dbReference type="ARBA" id="ARBA00022827"/>
    </source>
</evidence>
<keyword evidence="3" id="KW-0274">FAD</keyword>
<evidence type="ECO:0000256" key="2">
    <source>
        <dbReference type="ARBA" id="ARBA00022630"/>
    </source>
</evidence>
<dbReference type="PRINTS" id="PR00370">
    <property type="entry name" value="FMOXYGENASE"/>
</dbReference>
<dbReference type="Gene3D" id="3.50.50.60">
    <property type="entry name" value="FAD/NAD(P)-binding domain"/>
    <property type="match status" value="2"/>
</dbReference>
<accession>R4X7F4</accession>
<comment type="similarity">
    <text evidence="1">Belongs to the FMO family.</text>
</comment>
<keyword evidence="5" id="KW-0560">Oxidoreductase</keyword>
<evidence type="ECO:0000313" key="6">
    <source>
        <dbReference type="EMBL" id="CCG81284.1"/>
    </source>
</evidence>
<keyword evidence="7" id="KW-1185">Reference proteome</keyword>
<evidence type="ECO:0000256" key="5">
    <source>
        <dbReference type="ARBA" id="ARBA00023002"/>
    </source>
</evidence>
<sequence>MLAATDPILIVGAGASGLVSAKAFLSEGFTDVTIFERREDVGGVWLFDDDRPAEGGRGAQRFPSPMYDRLVGNIWYRLLELESHKFPAGAPEFPTRQMMQDYLLEYAEDLRPSIRLCTNVKTVYKDGQDWVVNSTETVPPFKCSEQRFRAVILSCGIYDTPDQPDIPGLQEMKERYPDMVFHSKFYRNPQVFEGQKLLIMGNGPSGIDIAAQTADFARLPIIRTIHGPPEHACLPDKRIEDLPAVAHFDADSRSAHLIDGQVVPDLDRIIISTGYRHSYPFLQRLNESENALVTDGARVHNLYRHIFYRPDPTLCFIGLLIAAIPFPISEAQALTAARVLSGRLSLPSDAEMRRDEEERLEAVGNTYKFHKMRYPLDADYGDKLRDWCLEAKPRKEVEKLPVAWTEERRAWRRMNLEMKMESLRQARDQNAITGSIP</sequence>
<dbReference type="Proteomes" id="UP000013776">
    <property type="component" value="Unassembled WGS sequence"/>
</dbReference>
<protein>
    <submittedName>
        <fullName evidence="6">Thiol-specific monooxygenase</fullName>
    </submittedName>
</protein>